<keyword evidence="3" id="KW-0255">Endonuclease</keyword>
<dbReference type="InterPro" id="IPR014832">
    <property type="entry name" value="TnsA_C"/>
</dbReference>
<feature type="domain" description="TnsA endonuclease C-terminal" evidence="1">
    <location>
        <begin position="121"/>
        <end position="200"/>
    </location>
</feature>
<evidence type="ECO:0000259" key="2">
    <source>
        <dbReference type="Pfam" id="PF08722"/>
    </source>
</evidence>
<dbReference type="RefSeq" id="WP_258858500.1">
    <property type="nucleotide sequence ID" value="NZ_JANUGV010000011.1"/>
</dbReference>
<dbReference type="Proteomes" id="UP001205861">
    <property type="component" value="Unassembled WGS sequence"/>
</dbReference>
<evidence type="ECO:0000313" key="3">
    <source>
        <dbReference type="EMBL" id="MCS0610968.1"/>
    </source>
</evidence>
<dbReference type="CDD" id="cd22362">
    <property type="entry name" value="TnsA_endonuclease-like"/>
    <property type="match status" value="1"/>
</dbReference>
<keyword evidence="4" id="KW-1185">Reference proteome</keyword>
<reference evidence="3 4" key="1">
    <citation type="submission" date="2022-08" db="EMBL/GenBank/DDBJ databases">
        <title>Reclassification of Massilia species as members of the genera Telluria, Duganella, Pseudoduganella, Mokoshia gen. nov. and Zemynaea gen. nov. using orthogonal and non-orthogonal genome-based approaches.</title>
        <authorList>
            <person name="Bowman J.P."/>
        </authorList>
    </citation>
    <scope>NUCLEOTIDE SEQUENCE [LARGE SCALE GENOMIC DNA]</scope>
    <source>
        <strain evidence="3 4">JCM 31607</strain>
    </source>
</reference>
<gene>
    <name evidence="3" type="ORF">NX773_22655</name>
</gene>
<sequence length="226" mass="25849">MQSDLEYWYWLTLEFSEQVVDIREQFPLFPSSESLAIASSLGIEYPKYPGTNVMFVLPTDVLVTLKQPDGKFRLAARTLKYQAELDDPKTRRRTLEKFELERAVWRSRGVSDWAIVTDQVIGKTLAANLQWLRKAAHPQRHLLQPALRKAYKDYLKYYCSSERTLASVIRSTATAVTLPYEDGVMMFKDLVWTKEVLINLRVDSLALTGPCPSLSFPAPVVTEKVA</sequence>
<dbReference type="InterPro" id="IPR011335">
    <property type="entry name" value="Restrct_endonuc-II-like"/>
</dbReference>
<organism evidence="3 4">
    <name type="scientific">Massilia solisilvae</name>
    <dbReference type="NCBI Taxonomy" id="1811225"/>
    <lineage>
        <taxon>Bacteria</taxon>
        <taxon>Pseudomonadati</taxon>
        <taxon>Pseudomonadota</taxon>
        <taxon>Betaproteobacteria</taxon>
        <taxon>Burkholderiales</taxon>
        <taxon>Oxalobacteraceae</taxon>
        <taxon>Telluria group</taxon>
        <taxon>Massilia</taxon>
    </lineage>
</organism>
<dbReference type="Pfam" id="PF08722">
    <property type="entry name" value="Tn7_TnsA-like_N"/>
    <property type="match status" value="1"/>
</dbReference>
<name>A0ABT2BSX5_9BURK</name>
<proteinExistence type="predicted"/>
<feature type="domain" description="TnsA endonuclease N-terminal" evidence="2">
    <location>
        <begin position="17"/>
        <end position="118"/>
    </location>
</feature>
<evidence type="ECO:0000313" key="4">
    <source>
        <dbReference type="Proteomes" id="UP001205861"/>
    </source>
</evidence>
<keyword evidence="3" id="KW-0540">Nuclease</keyword>
<dbReference type="InterPro" id="IPR014833">
    <property type="entry name" value="TnsA_N"/>
</dbReference>
<dbReference type="SUPFAM" id="SSF52980">
    <property type="entry name" value="Restriction endonuclease-like"/>
    <property type="match status" value="1"/>
</dbReference>
<dbReference type="Pfam" id="PF08721">
    <property type="entry name" value="Tn7_Tnp_TnsA_C"/>
    <property type="match status" value="1"/>
</dbReference>
<dbReference type="InterPro" id="IPR011856">
    <property type="entry name" value="tRNA_endonuc-like_dom_sf"/>
</dbReference>
<dbReference type="Gene3D" id="3.40.1350.10">
    <property type="match status" value="1"/>
</dbReference>
<dbReference type="GO" id="GO:0004519">
    <property type="term" value="F:endonuclease activity"/>
    <property type="evidence" value="ECO:0007669"/>
    <property type="project" value="UniProtKB-KW"/>
</dbReference>
<accession>A0ABT2BSX5</accession>
<dbReference type="EMBL" id="JANUGV010000011">
    <property type="protein sequence ID" value="MCS0610968.1"/>
    <property type="molecule type" value="Genomic_DNA"/>
</dbReference>
<comment type="caution">
    <text evidence="3">The sequence shown here is derived from an EMBL/GenBank/DDBJ whole genome shotgun (WGS) entry which is preliminary data.</text>
</comment>
<protein>
    <submittedName>
        <fullName evidence="3">TnsA endonuclease N-terminal domain-containing protein</fullName>
    </submittedName>
</protein>
<keyword evidence="3" id="KW-0378">Hydrolase</keyword>
<evidence type="ECO:0000259" key="1">
    <source>
        <dbReference type="Pfam" id="PF08721"/>
    </source>
</evidence>